<dbReference type="EMBL" id="LXQA010792251">
    <property type="protein sequence ID" value="MCI71230.1"/>
    <property type="molecule type" value="Genomic_DNA"/>
</dbReference>
<name>A0A392UFL0_9FABA</name>
<organism evidence="1 2">
    <name type="scientific">Trifolium medium</name>
    <dbReference type="NCBI Taxonomy" id="97028"/>
    <lineage>
        <taxon>Eukaryota</taxon>
        <taxon>Viridiplantae</taxon>
        <taxon>Streptophyta</taxon>
        <taxon>Embryophyta</taxon>
        <taxon>Tracheophyta</taxon>
        <taxon>Spermatophyta</taxon>
        <taxon>Magnoliopsida</taxon>
        <taxon>eudicotyledons</taxon>
        <taxon>Gunneridae</taxon>
        <taxon>Pentapetalae</taxon>
        <taxon>rosids</taxon>
        <taxon>fabids</taxon>
        <taxon>Fabales</taxon>
        <taxon>Fabaceae</taxon>
        <taxon>Papilionoideae</taxon>
        <taxon>50 kb inversion clade</taxon>
        <taxon>NPAAA clade</taxon>
        <taxon>Hologalegina</taxon>
        <taxon>IRL clade</taxon>
        <taxon>Trifolieae</taxon>
        <taxon>Trifolium</taxon>
    </lineage>
</organism>
<proteinExistence type="predicted"/>
<sequence>MDENYFDRRMKAAEKEVYQINSFSLKSLIIARMSSPPDEAFTTRQIPWMRSLYCTRLMQALMPCRL</sequence>
<protein>
    <submittedName>
        <fullName evidence="1">Uncharacterized protein</fullName>
    </submittedName>
</protein>
<dbReference type="AlphaFoldDB" id="A0A392UFL0"/>
<evidence type="ECO:0000313" key="1">
    <source>
        <dbReference type="EMBL" id="MCI71230.1"/>
    </source>
</evidence>
<feature type="non-terminal residue" evidence="1">
    <location>
        <position position="66"/>
    </location>
</feature>
<accession>A0A392UFL0</accession>
<evidence type="ECO:0000313" key="2">
    <source>
        <dbReference type="Proteomes" id="UP000265520"/>
    </source>
</evidence>
<reference evidence="1 2" key="1">
    <citation type="journal article" date="2018" name="Front. Plant Sci.">
        <title>Red Clover (Trifolium pratense) and Zigzag Clover (T. medium) - A Picture of Genomic Similarities and Differences.</title>
        <authorList>
            <person name="Dluhosova J."/>
            <person name="Istvanek J."/>
            <person name="Nedelnik J."/>
            <person name="Repkova J."/>
        </authorList>
    </citation>
    <scope>NUCLEOTIDE SEQUENCE [LARGE SCALE GENOMIC DNA]</scope>
    <source>
        <strain evidence="2">cv. 10/8</strain>
        <tissue evidence="1">Leaf</tissue>
    </source>
</reference>
<dbReference type="Proteomes" id="UP000265520">
    <property type="component" value="Unassembled WGS sequence"/>
</dbReference>
<keyword evidence="2" id="KW-1185">Reference proteome</keyword>
<comment type="caution">
    <text evidence="1">The sequence shown here is derived from an EMBL/GenBank/DDBJ whole genome shotgun (WGS) entry which is preliminary data.</text>
</comment>